<feature type="compositionally biased region" description="Low complexity" evidence="1">
    <location>
        <begin position="208"/>
        <end position="219"/>
    </location>
</feature>
<dbReference type="GO" id="GO:0000149">
    <property type="term" value="F:SNARE binding"/>
    <property type="evidence" value="ECO:0007669"/>
    <property type="project" value="TreeGrafter"/>
</dbReference>
<protein>
    <submittedName>
        <fullName evidence="2">UV radiation resistance</fullName>
    </submittedName>
</protein>
<dbReference type="PANTHER" id="PTHR15157">
    <property type="entry name" value="UV RADIATION RESISTANCE-ASSOCIATED GENE PROTEIN"/>
    <property type="match status" value="1"/>
</dbReference>
<sequence>MDTHGINVPDRSPDGSTDVATRMNFDGEAIVSADNPKIVDWEDLQQELARLWSLSSALGKAKERKASLARRLESIIEVRKESLRQHNELEEMKQKLEVKRLALASSSVHFNKTSENVKNQKDQLSAAIRMLLVGGKTLDAAHQQLQEANRLLSGERGHGNLKNLQKLLRLRQQHMIIQVSTLYPVKGMNEQAIGETIDSHSDGYSTVSRSPNESRPSHSSSLTILGLQLTILPSKKKFFGDKKEVQKSASALGYVAHAVSLISSYLDVPLRYPLRLGGSRSYIHDYAPLVEMTSSDLVANPALTSMTAKPTEFPLFLEGQYTTRATYAIFLLNKDLEQLLNYIGVQSLGPRHVLANLKELMRIIQSEEYICSFCIVLFPPFGPSTAAPTTKKPNHRHRPSHEKWESSSILRACRGNPICLALEICWHREDPDLHRCNQN</sequence>
<dbReference type="Proteomes" id="UP001055439">
    <property type="component" value="Chromosome 5"/>
</dbReference>
<evidence type="ECO:0000313" key="3">
    <source>
        <dbReference type="Proteomes" id="UP001055439"/>
    </source>
</evidence>
<dbReference type="OrthoDB" id="1908091at2759"/>
<organism evidence="2 3">
    <name type="scientific">Musa troglodytarum</name>
    <name type="common">fe'i banana</name>
    <dbReference type="NCBI Taxonomy" id="320322"/>
    <lineage>
        <taxon>Eukaryota</taxon>
        <taxon>Viridiplantae</taxon>
        <taxon>Streptophyta</taxon>
        <taxon>Embryophyta</taxon>
        <taxon>Tracheophyta</taxon>
        <taxon>Spermatophyta</taxon>
        <taxon>Magnoliopsida</taxon>
        <taxon>Liliopsida</taxon>
        <taxon>Zingiberales</taxon>
        <taxon>Musaceae</taxon>
        <taxon>Musa</taxon>
    </lineage>
</organism>
<accession>A0A9E7K7S6</accession>
<dbReference type="AlphaFoldDB" id="A0A9E7K7S6"/>
<name>A0A9E7K7S6_9LILI</name>
<dbReference type="GO" id="GO:0005768">
    <property type="term" value="C:endosome"/>
    <property type="evidence" value="ECO:0007669"/>
    <property type="project" value="TreeGrafter"/>
</dbReference>
<evidence type="ECO:0000313" key="2">
    <source>
        <dbReference type="EMBL" id="URE07609.1"/>
    </source>
</evidence>
<feature type="region of interest" description="Disordered" evidence="1">
    <location>
        <begin position="198"/>
        <end position="219"/>
    </location>
</feature>
<dbReference type="GO" id="GO:0000323">
    <property type="term" value="C:lytic vacuole"/>
    <property type="evidence" value="ECO:0007669"/>
    <property type="project" value="TreeGrafter"/>
</dbReference>
<evidence type="ECO:0000256" key="1">
    <source>
        <dbReference type="SAM" id="MobiDB-lite"/>
    </source>
</evidence>
<dbReference type="EMBL" id="CP097507">
    <property type="protein sequence ID" value="URE07609.1"/>
    <property type="molecule type" value="Genomic_DNA"/>
</dbReference>
<dbReference type="GO" id="GO:0035493">
    <property type="term" value="P:SNARE complex assembly"/>
    <property type="evidence" value="ECO:0007669"/>
    <property type="project" value="TreeGrafter"/>
</dbReference>
<dbReference type="PANTHER" id="PTHR15157:SF24">
    <property type="entry name" value="VACUOLAR PROTEIN SORTING 38"/>
    <property type="match status" value="1"/>
</dbReference>
<reference evidence="2" key="1">
    <citation type="submission" date="2022-05" db="EMBL/GenBank/DDBJ databases">
        <title>The Musa troglodytarum L. genome provides insights into the mechanism of non-climacteric behaviour and enrichment of carotenoids.</title>
        <authorList>
            <person name="Wang J."/>
        </authorList>
    </citation>
    <scope>NUCLEOTIDE SEQUENCE</scope>
    <source>
        <tissue evidence="2">Leaf</tissue>
    </source>
</reference>
<proteinExistence type="predicted"/>
<keyword evidence="3" id="KW-1185">Reference proteome</keyword>
<gene>
    <name evidence="2" type="ORF">MUK42_18438</name>
</gene>